<dbReference type="InterPro" id="IPR032675">
    <property type="entry name" value="LRR_dom_sf"/>
</dbReference>
<proteinExistence type="predicted"/>
<sequence length="241" mass="27809">MVILLCVDAYPWTDPRTSLGERQTELMYKVFRVDNLLPEEYPSRLVEFFQSKFLKTLDDAHDCCRWNDTQCNDEGEVVRVTWQGLSHIENLNYSWFPPSIVVLHVIRTGTVDAALRTRCLPPKLKYLTLRLCLIGGTVDLTALPENLVEIGLDMNHISGSINLMNLPPSLTTLRLNGNCISEIVYHLEKFPPNFRRASLQSQRFQKNTTKMTPRVIAFGKKKKDSRIYLEYKPPKGTYEMI</sequence>
<organism evidence="1">
    <name type="scientific">Paramoeba aestuarina</name>
    <dbReference type="NCBI Taxonomy" id="180227"/>
    <lineage>
        <taxon>Eukaryota</taxon>
        <taxon>Amoebozoa</taxon>
        <taxon>Discosea</taxon>
        <taxon>Flabellinia</taxon>
        <taxon>Dactylopodida</taxon>
        <taxon>Paramoebidae</taxon>
        <taxon>Paramoeba</taxon>
    </lineage>
</organism>
<dbReference type="SUPFAM" id="SSF52058">
    <property type="entry name" value="L domain-like"/>
    <property type="match status" value="1"/>
</dbReference>
<gene>
    <name evidence="1" type="ORF">NAES01612_LOCUS22782</name>
</gene>
<dbReference type="Gene3D" id="3.80.10.10">
    <property type="entry name" value="Ribonuclease Inhibitor"/>
    <property type="match status" value="1"/>
</dbReference>
<reference evidence="1" key="1">
    <citation type="submission" date="2021-01" db="EMBL/GenBank/DDBJ databases">
        <authorList>
            <person name="Corre E."/>
            <person name="Pelletier E."/>
            <person name="Niang G."/>
            <person name="Scheremetjew M."/>
            <person name="Finn R."/>
            <person name="Kale V."/>
            <person name="Holt S."/>
            <person name="Cochrane G."/>
            <person name="Meng A."/>
            <person name="Brown T."/>
            <person name="Cohen L."/>
        </authorList>
    </citation>
    <scope>NUCLEOTIDE SEQUENCE</scope>
    <source>
        <strain evidence="1">SoJaBio B1-5/56/2</strain>
    </source>
</reference>
<dbReference type="AlphaFoldDB" id="A0A7S4PEH2"/>
<dbReference type="EMBL" id="HBKR01034826">
    <property type="protein sequence ID" value="CAE2332569.1"/>
    <property type="molecule type" value="Transcribed_RNA"/>
</dbReference>
<evidence type="ECO:0000313" key="1">
    <source>
        <dbReference type="EMBL" id="CAE2332569.1"/>
    </source>
</evidence>
<protein>
    <submittedName>
        <fullName evidence="1">Uncharacterized protein</fullName>
    </submittedName>
</protein>
<accession>A0A7S4PEH2</accession>
<name>A0A7S4PEH2_9EUKA</name>